<proteinExistence type="inferred from homology"/>
<evidence type="ECO:0000256" key="2">
    <source>
        <dbReference type="SAM" id="MobiDB-lite"/>
    </source>
</evidence>
<dbReference type="InterPro" id="IPR011008">
    <property type="entry name" value="Dimeric_a/b-barrel"/>
</dbReference>
<comment type="similarity">
    <text evidence="1">Belongs to the YciI family.</text>
</comment>
<gene>
    <name evidence="4" type="ordered locus">Gbro_0388</name>
</gene>
<dbReference type="STRING" id="526226.Gbro_0388"/>
<feature type="region of interest" description="Disordered" evidence="2">
    <location>
        <begin position="1"/>
        <end position="21"/>
    </location>
</feature>
<sequence>MPQYFLTVPHDSADEPTMESMQEMDPTDLERLMAETTKLNNDLTESKVLVHAGGLHPPSSAIMVDATSTPPTHTPGPFVEADQYVGGFWIIDVADEAAALQWAERCSAAVGGAIEVRAFQEPPQ</sequence>
<dbReference type="eggNOG" id="COG3795">
    <property type="taxonomic scope" value="Bacteria"/>
</dbReference>
<dbReference type="AlphaFoldDB" id="D0LDA2"/>
<feature type="domain" description="YCII-related" evidence="3">
    <location>
        <begin position="27"/>
        <end position="118"/>
    </location>
</feature>
<dbReference type="InterPro" id="IPR005545">
    <property type="entry name" value="YCII"/>
</dbReference>
<keyword evidence="5" id="KW-1185">Reference proteome</keyword>
<accession>D0LDA2</accession>
<dbReference type="Gene3D" id="3.30.70.1060">
    <property type="entry name" value="Dimeric alpha+beta barrel"/>
    <property type="match status" value="1"/>
</dbReference>
<dbReference type="HOGENOM" id="CLU_130902_3_1_11"/>
<dbReference type="OrthoDB" id="668782at2"/>
<dbReference type="PANTHER" id="PTHR35174:SF4">
    <property type="entry name" value="BLL7163 PROTEIN"/>
    <property type="match status" value="1"/>
</dbReference>
<dbReference type="Pfam" id="PF03795">
    <property type="entry name" value="YCII"/>
    <property type="match status" value="1"/>
</dbReference>
<evidence type="ECO:0000256" key="1">
    <source>
        <dbReference type="ARBA" id="ARBA00007689"/>
    </source>
</evidence>
<protein>
    <submittedName>
        <fullName evidence="4">YCII-related protein</fullName>
    </submittedName>
</protein>
<dbReference type="RefSeq" id="WP_012832311.1">
    <property type="nucleotide sequence ID" value="NC_013441.1"/>
</dbReference>
<evidence type="ECO:0000259" key="3">
    <source>
        <dbReference type="Pfam" id="PF03795"/>
    </source>
</evidence>
<dbReference type="KEGG" id="gbr:Gbro_0388"/>
<evidence type="ECO:0000313" key="4">
    <source>
        <dbReference type="EMBL" id="ACY19722.1"/>
    </source>
</evidence>
<organism evidence="4 5">
    <name type="scientific">Gordonia bronchialis (strain ATCC 25592 / DSM 43247 / BCRC 13721 / JCM 3198 / KCTC 3076 / NBRC 16047 / NCTC 10667)</name>
    <name type="common">Rhodococcus bronchialis</name>
    <dbReference type="NCBI Taxonomy" id="526226"/>
    <lineage>
        <taxon>Bacteria</taxon>
        <taxon>Bacillati</taxon>
        <taxon>Actinomycetota</taxon>
        <taxon>Actinomycetes</taxon>
        <taxon>Mycobacteriales</taxon>
        <taxon>Gordoniaceae</taxon>
        <taxon>Gordonia</taxon>
    </lineage>
</organism>
<dbReference type="PANTHER" id="PTHR35174">
    <property type="entry name" value="BLL7171 PROTEIN-RELATED"/>
    <property type="match status" value="1"/>
</dbReference>
<name>D0LDA2_GORB4</name>
<dbReference type="EMBL" id="CP001802">
    <property type="protein sequence ID" value="ACY19722.1"/>
    <property type="molecule type" value="Genomic_DNA"/>
</dbReference>
<reference evidence="4 5" key="2">
    <citation type="journal article" date="2010" name="Stand. Genomic Sci.">
        <title>Complete genome sequence of Gordonia bronchialis type strain (3410).</title>
        <authorList>
            <person name="Ivanova N."/>
            <person name="Sikorski J."/>
            <person name="Jando M."/>
            <person name="Lapidus A."/>
            <person name="Nolan M."/>
            <person name="Lucas S."/>
            <person name="Del Rio T.G."/>
            <person name="Tice H."/>
            <person name="Copeland A."/>
            <person name="Cheng J.F."/>
            <person name="Chen F."/>
            <person name="Bruce D."/>
            <person name="Goodwin L."/>
            <person name="Pitluck S."/>
            <person name="Mavromatis K."/>
            <person name="Ovchinnikova G."/>
            <person name="Pati A."/>
            <person name="Chen A."/>
            <person name="Palaniappan K."/>
            <person name="Land M."/>
            <person name="Hauser L."/>
            <person name="Chang Y.J."/>
            <person name="Jeffries C.D."/>
            <person name="Chain P."/>
            <person name="Saunders E."/>
            <person name="Han C."/>
            <person name="Detter J.C."/>
            <person name="Brettin T."/>
            <person name="Rohde M."/>
            <person name="Goker M."/>
            <person name="Bristow J."/>
            <person name="Eisen J.A."/>
            <person name="Markowitz V."/>
            <person name="Hugenholtz P."/>
            <person name="Klenk H.P."/>
            <person name="Kyrpides N.C."/>
        </authorList>
    </citation>
    <scope>NUCLEOTIDE SEQUENCE [LARGE SCALE GENOMIC DNA]</scope>
    <source>
        <strain evidence="5">ATCC 25592 / DSM 43247 / BCRC 13721 / JCM 3198 / KCTC 3076 / NBRC 16047 / NCTC 10667</strain>
    </source>
</reference>
<dbReference type="SUPFAM" id="SSF54909">
    <property type="entry name" value="Dimeric alpha+beta barrel"/>
    <property type="match status" value="1"/>
</dbReference>
<dbReference type="Proteomes" id="UP000001219">
    <property type="component" value="Chromosome"/>
</dbReference>
<reference evidence="5" key="1">
    <citation type="submission" date="2009-10" db="EMBL/GenBank/DDBJ databases">
        <title>The complete chromosome of Gordonia bronchialis DSM 43247.</title>
        <authorList>
            <consortium name="US DOE Joint Genome Institute (JGI-PGF)"/>
            <person name="Lucas S."/>
            <person name="Copeland A."/>
            <person name="Lapidus A."/>
            <person name="Glavina del Rio T."/>
            <person name="Dalin E."/>
            <person name="Tice H."/>
            <person name="Bruce D."/>
            <person name="Goodwin L."/>
            <person name="Pitluck S."/>
            <person name="Kyrpides N."/>
            <person name="Mavromatis K."/>
            <person name="Ivanova N."/>
            <person name="Ovchinnikova G."/>
            <person name="Saunders E."/>
            <person name="Brettin T."/>
            <person name="Detter J.C."/>
            <person name="Han C."/>
            <person name="Larimer F."/>
            <person name="Land M."/>
            <person name="Hauser L."/>
            <person name="Markowitz V."/>
            <person name="Cheng J.-F."/>
            <person name="Hugenholtz P."/>
            <person name="Woyke T."/>
            <person name="Wu D."/>
            <person name="Jando M."/>
            <person name="Schneider S."/>
            <person name="Goeker M."/>
            <person name="Klenk H.-P."/>
            <person name="Eisen J.A."/>
        </authorList>
    </citation>
    <scope>NUCLEOTIDE SEQUENCE [LARGE SCALE GENOMIC DNA]</scope>
    <source>
        <strain evidence="5">ATCC 25592 / DSM 43247 / BCRC 13721 / JCM 3198 / KCTC 3076 / NBRC 16047 / NCTC 10667</strain>
    </source>
</reference>
<evidence type="ECO:0000313" key="5">
    <source>
        <dbReference type="Proteomes" id="UP000001219"/>
    </source>
</evidence>